<protein>
    <submittedName>
        <fullName evidence="2">FumA C-terminus/TtdB family hydratase beta subunit</fullName>
    </submittedName>
</protein>
<dbReference type="Pfam" id="PF05683">
    <property type="entry name" value="Fumerase_C"/>
    <property type="match status" value="1"/>
</dbReference>
<accession>A0ABS6ERE8</accession>
<sequence>MAHYDLKTSQLRDYVGVLKAGDTVSLTGTVYTARDAAHKKILAALENGEQVPFDIQDSVVYYAGPTPAKPGQVIGSCGPTTSGRMDPFSPTLIEKGQVCMIGKGVRNQKVHDAMQKYGCVYMVAIGGAGAVIADSVKSLEVVAYDELGCESVKRLTVENFPAIVSMDAQGGSLYATGIAQFRTADKD</sequence>
<proteinExistence type="predicted"/>
<name>A0ABS6ERE8_9FIRM</name>
<evidence type="ECO:0000313" key="2">
    <source>
        <dbReference type="EMBL" id="MBU5489686.1"/>
    </source>
</evidence>
<evidence type="ECO:0000313" key="3">
    <source>
        <dbReference type="Proteomes" id="UP000783588"/>
    </source>
</evidence>
<reference evidence="2 3" key="1">
    <citation type="submission" date="2021-06" db="EMBL/GenBank/DDBJ databases">
        <authorList>
            <person name="Sun Q."/>
            <person name="Li D."/>
        </authorList>
    </citation>
    <scope>NUCLEOTIDE SEQUENCE [LARGE SCALE GENOMIC DNA]</scope>
    <source>
        <strain evidence="2 3">MSJd-7</strain>
    </source>
</reference>
<dbReference type="NCBIfam" id="TIGR00723">
    <property type="entry name" value="ttdB_fumA_fumB"/>
    <property type="match status" value="1"/>
</dbReference>
<dbReference type="PANTHER" id="PTHR43351:SF2">
    <property type="entry name" value="L(+)-TARTRATE DEHYDRATASE SUBUNIT BETA-RELATED"/>
    <property type="match status" value="1"/>
</dbReference>
<feature type="domain" description="Fe-S hydro-lyase tartrate dehydratase beta-type catalytic" evidence="1">
    <location>
        <begin position="5"/>
        <end position="176"/>
    </location>
</feature>
<gene>
    <name evidence="2" type="ORF">KQI75_03425</name>
</gene>
<organism evidence="2 3">
    <name type="scientific">Butyricicoccus intestinisimiae</name>
    <dbReference type="NCBI Taxonomy" id="2841509"/>
    <lineage>
        <taxon>Bacteria</taxon>
        <taxon>Bacillati</taxon>
        <taxon>Bacillota</taxon>
        <taxon>Clostridia</taxon>
        <taxon>Eubacteriales</taxon>
        <taxon>Butyricicoccaceae</taxon>
        <taxon>Butyricicoccus</taxon>
    </lineage>
</organism>
<dbReference type="RefSeq" id="WP_216469343.1">
    <property type="nucleotide sequence ID" value="NZ_JAHLQI010000002.1"/>
</dbReference>
<dbReference type="EMBL" id="JAHLQI010000002">
    <property type="protein sequence ID" value="MBU5489686.1"/>
    <property type="molecule type" value="Genomic_DNA"/>
</dbReference>
<dbReference type="Proteomes" id="UP000783588">
    <property type="component" value="Unassembled WGS sequence"/>
</dbReference>
<dbReference type="InterPro" id="IPR004647">
    <property type="entry name" value="Fe-S_hydro-lyase_TtdB-typ_cat"/>
</dbReference>
<keyword evidence="3" id="KW-1185">Reference proteome</keyword>
<dbReference type="PANTHER" id="PTHR43351">
    <property type="entry name" value="L(+)-TARTRATE DEHYDRATASE SUBUNIT BETA"/>
    <property type="match status" value="1"/>
</dbReference>
<evidence type="ECO:0000259" key="1">
    <source>
        <dbReference type="Pfam" id="PF05683"/>
    </source>
</evidence>
<comment type="caution">
    <text evidence="2">The sequence shown here is derived from an EMBL/GenBank/DDBJ whole genome shotgun (WGS) entry which is preliminary data.</text>
</comment>